<gene>
    <name evidence="1" type="ORF">D187_000471</name>
</gene>
<evidence type="ECO:0000313" key="1">
    <source>
        <dbReference type="EMBL" id="EPX65046.1"/>
    </source>
</evidence>
<proteinExistence type="predicted"/>
<sequence length="94" mass="10685">MVLLASILAPVHHIYASWQQVENHRVIKQQLWHPPLPPEYQTLETRLNSLAQSVLGTSTLPNEVLFTPVSDVQVGNLDLGHAQLIHCLFTDRLW</sequence>
<dbReference type="EMBL" id="ANAH02000001">
    <property type="protein sequence ID" value="EPX65046.1"/>
    <property type="molecule type" value="Genomic_DNA"/>
</dbReference>
<dbReference type="Proteomes" id="UP000011682">
    <property type="component" value="Unassembled WGS sequence"/>
</dbReference>
<accession>S9PPU3</accession>
<organism evidence="1 2">
    <name type="scientific">Cystobacter fuscus (strain ATCC 25194 / DSM 2262 / NBRC 100088 / M29)</name>
    <dbReference type="NCBI Taxonomy" id="1242864"/>
    <lineage>
        <taxon>Bacteria</taxon>
        <taxon>Pseudomonadati</taxon>
        <taxon>Myxococcota</taxon>
        <taxon>Myxococcia</taxon>
        <taxon>Myxococcales</taxon>
        <taxon>Cystobacterineae</taxon>
        <taxon>Archangiaceae</taxon>
        <taxon>Cystobacter</taxon>
    </lineage>
</organism>
<reference evidence="1" key="1">
    <citation type="submission" date="2013-05" db="EMBL/GenBank/DDBJ databases">
        <title>Genome assembly of Cystobacter fuscus DSM 2262.</title>
        <authorList>
            <person name="Sharma G."/>
            <person name="Khatri I."/>
            <person name="Kaur C."/>
            <person name="Mayilraj S."/>
            <person name="Subramanian S."/>
        </authorList>
    </citation>
    <scope>NUCLEOTIDE SEQUENCE [LARGE SCALE GENOMIC DNA]</scope>
    <source>
        <strain evidence="1">DSM 2262</strain>
    </source>
</reference>
<evidence type="ECO:0000313" key="2">
    <source>
        <dbReference type="Proteomes" id="UP000011682"/>
    </source>
</evidence>
<protein>
    <submittedName>
        <fullName evidence="1">Uncharacterized protein</fullName>
    </submittedName>
</protein>
<keyword evidence="2" id="KW-1185">Reference proteome</keyword>
<comment type="caution">
    <text evidence="1">The sequence shown here is derived from an EMBL/GenBank/DDBJ whole genome shotgun (WGS) entry which is preliminary data.</text>
</comment>
<name>S9PPU3_CYSF2</name>
<dbReference type="AlphaFoldDB" id="S9PPU3"/>